<dbReference type="InterPro" id="IPR003835">
    <property type="entry name" value="Glyco_trans_19"/>
</dbReference>
<proteinExistence type="predicted"/>
<dbReference type="eggNOG" id="COG4370">
    <property type="taxonomic scope" value="Bacteria"/>
</dbReference>
<dbReference type="KEGG" id="ter:Tery_4965"/>
<accession>Q10V45</accession>
<sequence length="453" mass="50471">MTLKILCVSNGHGEDVIGSQILQELKKYPLPPDLVALPIVGEGQAYTIADFSIIGPRQRMPSGGFIYMDGKQLWRDVKSGLLSIVLAQLKALRSWISDQTNDGHQVVILAVGDIVPLLFAWLSGAPYTFLGTAKSEYLIRDQNEQLLPRSWVESFLLSSGSVYFPWERWLMSRKKCGAVLARDDLTAKMLKKKSIRAYCVGNPMMDGVKLKSSMELMSGNKARMLEMHDQLTITLLPGSRSPEAYANWQIILQAVTGLLESFPQKKFLFLAAIAPNLDLEAFTKQLLFDNWQTEQEILTQNQNSILQMPTDKPELTFCFREKSIHFPIKFISQNKNASLILNQQAFQEFIHQGDLAIAMAGTATEQFVGLGKPAIAIPGKGPQFTSTFAENQSRLLGISQILVKDPREVCGVVKSLLDNLEQRRLIAKNGVKRMGGSGAAKRIANFLINLNWV</sequence>
<gene>
    <name evidence="1" type="ordered locus">Tery_4965</name>
</gene>
<name>Q10V45_TRIEI</name>
<dbReference type="PANTHER" id="PTHR39517:SF1">
    <property type="entry name" value="LIPID-A-DISACCHARIDE SYNTHASE"/>
    <property type="match status" value="1"/>
</dbReference>
<organism evidence="1">
    <name type="scientific">Trichodesmium erythraeum (strain IMS101)</name>
    <dbReference type="NCBI Taxonomy" id="203124"/>
    <lineage>
        <taxon>Bacteria</taxon>
        <taxon>Bacillati</taxon>
        <taxon>Cyanobacteriota</taxon>
        <taxon>Cyanophyceae</taxon>
        <taxon>Oscillatoriophycideae</taxon>
        <taxon>Oscillatoriales</taxon>
        <taxon>Microcoleaceae</taxon>
        <taxon>Trichodesmium</taxon>
    </lineage>
</organism>
<dbReference type="GO" id="GO:0009245">
    <property type="term" value="P:lipid A biosynthetic process"/>
    <property type="evidence" value="ECO:0007669"/>
    <property type="project" value="InterPro"/>
</dbReference>
<dbReference type="SUPFAM" id="SSF53756">
    <property type="entry name" value="UDP-Glycosyltransferase/glycogen phosphorylase"/>
    <property type="match status" value="1"/>
</dbReference>
<dbReference type="Pfam" id="PF02684">
    <property type="entry name" value="LpxB"/>
    <property type="match status" value="1"/>
</dbReference>
<evidence type="ECO:0000313" key="1">
    <source>
        <dbReference type="EMBL" id="ABG53879.1"/>
    </source>
</evidence>
<dbReference type="RefSeq" id="WP_011614173.1">
    <property type="nucleotide sequence ID" value="NC_008312.1"/>
</dbReference>
<dbReference type="HOGENOM" id="CLU_035659_0_0_3"/>
<dbReference type="AlphaFoldDB" id="Q10V45"/>
<dbReference type="InterPro" id="IPR019994">
    <property type="entry name" value="Lipid-A-disac_synthase-rel_put"/>
</dbReference>
<reference evidence="1" key="1">
    <citation type="submission" date="2006-06" db="EMBL/GenBank/DDBJ databases">
        <title>Complete sequence of Trichodesmium erythraeum IMS101.</title>
        <authorList>
            <consortium name="US DOE Joint Genome Institute"/>
            <person name="Copeland A."/>
            <person name="Lucas S."/>
            <person name="Lapidus A."/>
            <person name="Barry K."/>
            <person name="Detter J.C."/>
            <person name="Glavina del Rio T."/>
            <person name="Hammon N."/>
            <person name="Israni S."/>
            <person name="Dalin E."/>
            <person name="Tice H."/>
            <person name="Pitluck S."/>
            <person name="Kiss H."/>
            <person name="Munk A.C."/>
            <person name="Brettin T."/>
            <person name="Bruce D."/>
            <person name="Han C."/>
            <person name="Tapia R."/>
            <person name="Gilna P."/>
            <person name="Schmutz J."/>
            <person name="Larimer F."/>
            <person name="Land M."/>
            <person name="Hauser L."/>
            <person name="Kyrpides N."/>
            <person name="Kim E."/>
            <person name="Richardson P."/>
        </authorList>
    </citation>
    <scope>NUCLEOTIDE SEQUENCE [LARGE SCALE GENOMIC DNA]</scope>
    <source>
        <strain evidence="1">IMS101</strain>
    </source>
</reference>
<dbReference type="EMBL" id="CP000393">
    <property type="protein sequence ID" value="ABG53879.1"/>
    <property type="molecule type" value="Genomic_DNA"/>
</dbReference>
<dbReference type="NCBIfam" id="TIGR03492">
    <property type="entry name" value="lipid-A-disaccharide synthase-related protein"/>
    <property type="match status" value="1"/>
</dbReference>
<dbReference type="GO" id="GO:0016020">
    <property type="term" value="C:membrane"/>
    <property type="evidence" value="ECO:0007669"/>
    <property type="project" value="GOC"/>
</dbReference>
<protein>
    <submittedName>
        <fullName evidence="1">Uncharacterized protein</fullName>
    </submittedName>
</protein>
<dbReference type="PANTHER" id="PTHR39517">
    <property type="entry name" value="SLL0192 PROTEIN"/>
    <property type="match status" value="1"/>
</dbReference>
<dbReference type="GO" id="GO:0008915">
    <property type="term" value="F:lipid-A-disaccharide synthase activity"/>
    <property type="evidence" value="ECO:0007669"/>
    <property type="project" value="InterPro"/>
</dbReference>
<dbReference type="STRING" id="203124.Tery_4965"/>
<dbReference type="OrthoDB" id="29253at2"/>